<dbReference type="Pfam" id="PF10302">
    <property type="entry name" value="Dsc3_N"/>
    <property type="match status" value="1"/>
</dbReference>
<keyword evidence="2" id="KW-0472">Membrane</keyword>
<dbReference type="InterPro" id="IPR029071">
    <property type="entry name" value="Ubiquitin-like_domsf"/>
</dbReference>
<feature type="domain" description="Ubiquitin-like" evidence="3">
    <location>
        <begin position="30"/>
        <end position="87"/>
    </location>
</feature>
<reference evidence="4" key="1">
    <citation type="submission" date="2023-03" db="EMBL/GenBank/DDBJ databases">
        <title>Massive genome expansion in bonnet fungi (Mycena s.s.) driven by repeated elements and novel gene families across ecological guilds.</title>
        <authorList>
            <consortium name="Lawrence Berkeley National Laboratory"/>
            <person name="Harder C.B."/>
            <person name="Miyauchi S."/>
            <person name="Viragh M."/>
            <person name="Kuo A."/>
            <person name="Thoen E."/>
            <person name="Andreopoulos B."/>
            <person name="Lu D."/>
            <person name="Skrede I."/>
            <person name="Drula E."/>
            <person name="Henrissat B."/>
            <person name="Morin E."/>
            <person name="Kohler A."/>
            <person name="Barry K."/>
            <person name="LaButti K."/>
            <person name="Morin E."/>
            <person name="Salamov A."/>
            <person name="Lipzen A."/>
            <person name="Mereny Z."/>
            <person name="Hegedus B."/>
            <person name="Baldrian P."/>
            <person name="Stursova M."/>
            <person name="Weitz H."/>
            <person name="Taylor A."/>
            <person name="Grigoriev I.V."/>
            <person name="Nagy L.G."/>
            <person name="Martin F."/>
            <person name="Kauserud H."/>
        </authorList>
    </citation>
    <scope>NUCLEOTIDE SEQUENCE</scope>
    <source>
        <strain evidence="4">CBHHK173m</strain>
    </source>
</reference>
<dbReference type="Gene3D" id="3.10.20.90">
    <property type="entry name" value="Phosphatidylinositol 3-kinase Catalytic Subunit, Chain A, domain 1"/>
    <property type="match status" value="1"/>
</dbReference>
<dbReference type="Pfam" id="PF13373">
    <property type="entry name" value="Dsc3_C"/>
    <property type="match status" value="1"/>
</dbReference>
<proteinExistence type="predicted"/>
<dbReference type="InterPro" id="IPR025390">
    <property type="entry name" value="Dsc3_C"/>
</dbReference>
<evidence type="ECO:0000256" key="2">
    <source>
        <dbReference type="SAM" id="Phobius"/>
    </source>
</evidence>
<dbReference type="GO" id="GO:0005783">
    <property type="term" value="C:endoplasmic reticulum"/>
    <property type="evidence" value="ECO:0007669"/>
    <property type="project" value="TreeGrafter"/>
</dbReference>
<dbReference type="InterPro" id="IPR045226">
    <property type="entry name" value="Dsc3"/>
</dbReference>
<evidence type="ECO:0000256" key="1">
    <source>
        <dbReference type="SAM" id="MobiDB-lite"/>
    </source>
</evidence>
<feature type="region of interest" description="Disordered" evidence="1">
    <location>
        <begin position="1"/>
        <end position="24"/>
    </location>
</feature>
<evidence type="ECO:0000259" key="3">
    <source>
        <dbReference type="PROSITE" id="PS50053"/>
    </source>
</evidence>
<feature type="transmembrane region" description="Helical" evidence="2">
    <location>
        <begin position="260"/>
        <end position="282"/>
    </location>
</feature>
<feature type="transmembrane region" description="Helical" evidence="2">
    <location>
        <begin position="214"/>
        <end position="233"/>
    </location>
</feature>
<dbReference type="GO" id="GO:0044695">
    <property type="term" value="C:Dsc E3 ubiquitin ligase complex"/>
    <property type="evidence" value="ECO:0007669"/>
    <property type="project" value="InterPro"/>
</dbReference>
<accession>A0AAD6TRH5</accession>
<name>A0AAD6TRH5_9AGAR</name>
<gene>
    <name evidence="4" type="ORF">B0H15DRAFT_575524</name>
</gene>
<dbReference type="EMBL" id="JARJCN010000077">
    <property type="protein sequence ID" value="KAJ7076892.1"/>
    <property type="molecule type" value="Genomic_DNA"/>
</dbReference>
<evidence type="ECO:0000313" key="4">
    <source>
        <dbReference type="EMBL" id="KAJ7076892.1"/>
    </source>
</evidence>
<dbReference type="SUPFAM" id="SSF54236">
    <property type="entry name" value="Ubiquitin-like"/>
    <property type="match status" value="1"/>
</dbReference>
<dbReference type="InterPro" id="IPR000626">
    <property type="entry name" value="Ubiquitin-like_dom"/>
</dbReference>
<organism evidence="4 5">
    <name type="scientific">Mycena belliarum</name>
    <dbReference type="NCBI Taxonomy" id="1033014"/>
    <lineage>
        <taxon>Eukaryota</taxon>
        <taxon>Fungi</taxon>
        <taxon>Dikarya</taxon>
        <taxon>Basidiomycota</taxon>
        <taxon>Agaricomycotina</taxon>
        <taxon>Agaricomycetes</taxon>
        <taxon>Agaricomycetidae</taxon>
        <taxon>Agaricales</taxon>
        <taxon>Marasmiineae</taxon>
        <taxon>Mycenaceae</taxon>
        <taxon>Mycena</taxon>
    </lineage>
</organism>
<dbReference type="Proteomes" id="UP001222325">
    <property type="component" value="Unassembled WGS sequence"/>
</dbReference>
<dbReference type="PANTHER" id="PTHR28049">
    <property type="entry name" value="TRANSMEMBRANE PROTEIN YOR223W"/>
    <property type="match status" value="1"/>
</dbReference>
<evidence type="ECO:0000313" key="5">
    <source>
        <dbReference type="Proteomes" id="UP001222325"/>
    </source>
</evidence>
<dbReference type="AlphaFoldDB" id="A0AAD6TRH5"/>
<dbReference type="PANTHER" id="PTHR28049:SF1">
    <property type="entry name" value="DSC E3 UBIQUITIN LIGASE COMPLEX SUBUNIT 3"/>
    <property type="match status" value="1"/>
</dbReference>
<dbReference type="PROSITE" id="PS50053">
    <property type="entry name" value="UBIQUITIN_2"/>
    <property type="match status" value="1"/>
</dbReference>
<protein>
    <submittedName>
        <fullName evidence="4">DUF2407 ubiquitin-like domain-containing protein</fullName>
    </submittedName>
</protein>
<comment type="caution">
    <text evidence="4">The sequence shown here is derived from an EMBL/GenBank/DDBJ whole genome shotgun (WGS) entry which is preliminary data.</text>
</comment>
<keyword evidence="5" id="KW-1185">Reference proteome</keyword>
<keyword evidence="2" id="KW-0812">Transmembrane</keyword>
<keyword evidence="2" id="KW-1133">Transmembrane helix</keyword>
<sequence length="285" mass="31908">MLSEKAQGKQRAIDPPAEGQSSKLESLPSLDLVIRFTEGTPDLTVVVEEHDTLRDVKNLIRSLRPQLKAKRLRFIHSGRLLADTTLLHTWLLQLGKQKQVSGDDDPAPTTWIHCSVGREIEDGEEEEEGVEQKAQLQPARGFDRLASVGFSEADIANFRQQFHSQSASNYLDTDFETEEEYDEHARSLEEEWIDSLDSAGTASLSQSASANNPAFLQGLLLGFFFPLIPFFFFGHSHPPPIFWEDGASHEPTGSVIFSKFMQMGLVVGFLINVLFGTWRFLLDAS</sequence>
<dbReference type="InterPro" id="IPR019413">
    <property type="entry name" value="Dsc3_ub-like_dom"/>
</dbReference>